<keyword evidence="6 8" id="KW-0804">Transcription</keyword>
<protein>
    <recommendedName>
        <fullName evidence="8">DNA-directed RNA polymerase subunit alpha</fullName>
        <shortName evidence="8">PEP</shortName>
        <ecNumber evidence="8">2.7.7.6</ecNumber>
    </recommendedName>
    <alternativeName>
        <fullName evidence="8">Plastid-encoded RNA polymerase subunit alpha</fullName>
        <shortName evidence="8">RNA polymerase subunit alpha</shortName>
    </alternativeName>
</protein>
<organism evidence="10">
    <name type="scientific">Koliella corcontica</name>
    <dbReference type="NCBI Taxonomy" id="155904"/>
    <lineage>
        <taxon>Eukaryota</taxon>
        <taxon>Viridiplantae</taxon>
        <taxon>Chlorophyta</taxon>
        <taxon>core chlorophytes</taxon>
        <taxon>Trebouxiophyceae</taxon>
        <taxon>Prasiolales</taxon>
        <taxon>Koliellaceae</taxon>
        <taxon>Koliella</taxon>
    </lineage>
</organism>
<dbReference type="Pfam" id="PF01000">
    <property type="entry name" value="RNA_pol_A_bac"/>
    <property type="match status" value="1"/>
</dbReference>
<comment type="similarity">
    <text evidence="2 8">Belongs to the RNA polymerase alpha chain family.</text>
</comment>
<dbReference type="GO" id="GO:0003677">
    <property type="term" value="F:DNA binding"/>
    <property type="evidence" value="ECO:0007669"/>
    <property type="project" value="UniProtKB-UniRule"/>
</dbReference>
<dbReference type="Gene3D" id="1.10.150.20">
    <property type="entry name" value="5' to 3' exonuclease, C-terminal subdomain"/>
    <property type="match status" value="1"/>
</dbReference>
<evidence type="ECO:0000256" key="5">
    <source>
        <dbReference type="ARBA" id="ARBA00022695"/>
    </source>
</evidence>
<evidence type="ECO:0000256" key="7">
    <source>
        <dbReference type="ARBA" id="ARBA00048552"/>
    </source>
</evidence>
<dbReference type="GO" id="GO:0009507">
    <property type="term" value="C:chloroplast"/>
    <property type="evidence" value="ECO:0007669"/>
    <property type="project" value="UniProtKB-SubCell"/>
</dbReference>
<evidence type="ECO:0000256" key="6">
    <source>
        <dbReference type="ARBA" id="ARBA00023163"/>
    </source>
</evidence>
<dbReference type="GO" id="GO:0003899">
    <property type="term" value="F:DNA-directed RNA polymerase activity"/>
    <property type="evidence" value="ECO:0007669"/>
    <property type="project" value="UniProtKB-UniRule"/>
</dbReference>
<evidence type="ECO:0000256" key="3">
    <source>
        <dbReference type="ARBA" id="ARBA00022478"/>
    </source>
</evidence>
<dbReference type="EC" id="2.7.7.6" evidence="8"/>
<dbReference type="GO" id="GO:0000428">
    <property type="term" value="C:DNA-directed RNA polymerase complex"/>
    <property type="evidence" value="ECO:0007669"/>
    <property type="project" value="UniProtKB-KW"/>
</dbReference>
<dbReference type="InterPro" id="IPR011260">
    <property type="entry name" value="RNAP_asu_C"/>
</dbReference>
<feature type="region of interest" description="Alpha N-terminal domain (alpha-NTD)" evidence="8">
    <location>
        <begin position="1"/>
        <end position="267"/>
    </location>
</feature>
<dbReference type="CDD" id="cd06928">
    <property type="entry name" value="RNAP_alpha_NTD"/>
    <property type="match status" value="1"/>
</dbReference>
<dbReference type="SUPFAM" id="SSF47789">
    <property type="entry name" value="C-terminal domain of RNA polymerase alpha subunit"/>
    <property type="match status" value="1"/>
</dbReference>
<dbReference type="HAMAP" id="MF_00059">
    <property type="entry name" value="RNApol_bact_RpoA"/>
    <property type="match status" value="1"/>
</dbReference>
<geneLocation type="chloroplast" evidence="10"/>
<name>A0A097KMV9_9CHLO</name>
<comment type="function">
    <text evidence="1 8">DNA-dependent RNA polymerase catalyzes the transcription of DNA into RNA using the four ribonucleoside triphosphates as substrates.</text>
</comment>
<dbReference type="EMBL" id="KM462874">
    <property type="protein sequence ID" value="AIT94517.1"/>
    <property type="molecule type" value="Genomic_DNA"/>
</dbReference>
<dbReference type="RefSeq" id="YP_009105806.1">
    <property type="nucleotide sequence ID" value="NC_025536.1"/>
</dbReference>
<dbReference type="InterPro" id="IPR036603">
    <property type="entry name" value="RBP11-like"/>
</dbReference>
<accession>A0A097KMV9</accession>
<keyword evidence="5 8" id="KW-0548">Nucleotidyltransferase</keyword>
<gene>
    <name evidence="8 10" type="primary">rpoA</name>
</gene>
<proteinExistence type="inferred from homology"/>
<keyword evidence="10" id="KW-0150">Chloroplast</keyword>
<dbReference type="Gene3D" id="2.170.120.12">
    <property type="entry name" value="DNA-directed RNA polymerase, insert domain"/>
    <property type="match status" value="1"/>
</dbReference>
<evidence type="ECO:0000256" key="8">
    <source>
        <dbReference type="HAMAP-Rule" id="MF_00059"/>
    </source>
</evidence>
<keyword evidence="4 8" id="KW-0808">Transferase</keyword>
<evidence type="ECO:0000313" key="10">
    <source>
        <dbReference type="EMBL" id="AIT94517.1"/>
    </source>
</evidence>
<comment type="domain">
    <text evidence="8">The N-terminal domain is essential for RNAP assembly and basal transcription, whereas the C-terminal domain is involved in interaction with transcriptional regulators and with upstream promoter elements.</text>
</comment>
<keyword evidence="10" id="KW-0934">Plastid</keyword>
<evidence type="ECO:0000256" key="1">
    <source>
        <dbReference type="ARBA" id="ARBA00004026"/>
    </source>
</evidence>
<reference evidence="10" key="1">
    <citation type="journal article" date="2014" name="BMC Evol. Biol.">
        <title>Chloroplast phylogenomic analysis resolves deep-level relationships within the green algal class Trebouxiophyceae.</title>
        <authorList>
            <person name="Lemieux C."/>
            <person name="Otis C."/>
            <person name="Turmel M."/>
        </authorList>
    </citation>
    <scope>NUCLEOTIDE SEQUENCE</scope>
</reference>
<dbReference type="SUPFAM" id="SSF55257">
    <property type="entry name" value="RBP11-like subunits of RNA polymerase"/>
    <property type="match status" value="1"/>
</dbReference>
<dbReference type="AlphaFoldDB" id="A0A097KMV9"/>
<dbReference type="InterPro" id="IPR011773">
    <property type="entry name" value="DNA-dir_RpoA"/>
</dbReference>
<dbReference type="GO" id="GO:0046983">
    <property type="term" value="F:protein dimerization activity"/>
    <property type="evidence" value="ECO:0007669"/>
    <property type="project" value="InterPro"/>
</dbReference>
<dbReference type="InterPro" id="IPR036643">
    <property type="entry name" value="RNApol_insert_sf"/>
</dbReference>
<dbReference type="SMART" id="SM00662">
    <property type="entry name" value="RPOLD"/>
    <property type="match status" value="1"/>
</dbReference>
<evidence type="ECO:0000259" key="9">
    <source>
        <dbReference type="SMART" id="SM00662"/>
    </source>
</evidence>
<dbReference type="GO" id="GO:0006351">
    <property type="term" value="P:DNA-templated transcription"/>
    <property type="evidence" value="ECO:0007669"/>
    <property type="project" value="UniProtKB-UniRule"/>
</dbReference>
<feature type="domain" description="DNA-directed RNA polymerase RpoA/D/Rpb3-type" evidence="9">
    <location>
        <begin position="20"/>
        <end position="242"/>
    </location>
</feature>
<dbReference type="Pfam" id="PF01193">
    <property type="entry name" value="RNA_pol_L"/>
    <property type="match status" value="1"/>
</dbReference>
<dbReference type="Pfam" id="PF03118">
    <property type="entry name" value="RNA_pol_A_CTD"/>
    <property type="match status" value="1"/>
</dbReference>
<dbReference type="InterPro" id="IPR011262">
    <property type="entry name" value="DNA-dir_RNA_pol_insert"/>
</dbReference>
<keyword evidence="3 8" id="KW-0240">DNA-directed RNA polymerase</keyword>
<evidence type="ECO:0000256" key="4">
    <source>
        <dbReference type="ARBA" id="ARBA00022679"/>
    </source>
</evidence>
<dbReference type="GeneID" id="22159843"/>
<comment type="subunit">
    <text evidence="8">In plastids the minimal PEP RNA polymerase catalytic core is composed of four subunits: alpha, beta, beta', and beta''. When a (nuclear-encoded) sigma factor is associated with the core the holoenzyme is formed, which can initiate transcription.</text>
</comment>
<dbReference type="Gene3D" id="3.30.1360.10">
    <property type="entry name" value="RNA polymerase, RBP11-like subunit"/>
    <property type="match status" value="1"/>
</dbReference>
<sequence>MKTFVLSRIESKIENKTKFYGRYLIGPFNSGQGLTIANALRRTLLSEIKGVAITAIEIEGVNHEYSTIWGLRESILDLMINLKKIIISCKFNSDINQLGFIKVQGPAIIRAKDIKLPLSYFSIDPNQYIGTISHDMIFTMKCIISQKNYFALNKNKLNLKNKISFNAKTLISQNFIPLDSIFNSIKKVNYLIEKDNKFKPTYKNINENIVLEIWTNGAINPTQALNEASNKLTNIFDTLKQNNPIIYKKTHQKSKIKNIKKIYKINEKLANQNIGYLELSIRPYICLKRAKINKIGDLVSWSKEDLLNLKNLSKLSLKEIELNLNQKGLKLKSLAS</sequence>
<feature type="region of interest" description="Alpha C-terminal domain (alpha-CTD)" evidence="8">
    <location>
        <begin position="269"/>
        <end position="336"/>
    </location>
</feature>
<dbReference type="SUPFAM" id="SSF56553">
    <property type="entry name" value="Insert subdomain of RNA polymerase alpha subunit"/>
    <property type="match status" value="1"/>
</dbReference>
<comment type="subcellular location">
    <subcellularLocation>
        <location evidence="8">Plastid</location>
        <location evidence="8">Chloroplast</location>
    </subcellularLocation>
</comment>
<evidence type="ECO:0000256" key="2">
    <source>
        <dbReference type="ARBA" id="ARBA00007123"/>
    </source>
</evidence>
<comment type="catalytic activity">
    <reaction evidence="7 8">
        <text>RNA(n) + a ribonucleoside 5'-triphosphate = RNA(n+1) + diphosphate</text>
        <dbReference type="Rhea" id="RHEA:21248"/>
        <dbReference type="Rhea" id="RHEA-COMP:14527"/>
        <dbReference type="Rhea" id="RHEA-COMP:17342"/>
        <dbReference type="ChEBI" id="CHEBI:33019"/>
        <dbReference type="ChEBI" id="CHEBI:61557"/>
        <dbReference type="ChEBI" id="CHEBI:140395"/>
        <dbReference type="EC" id="2.7.7.6"/>
    </reaction>
</comment>
<dbReference type="InterPro" id="IPR011263">
    <property type="entry name" value="DNA-dir_RNA_pol_RpoA/D/Rpb3"/>
</dbReference>